<evidence type="ECO:0000256" key="2">
    <source>
        <dbReference type="ARBA" id="ARBA00023125"/>
    </source>
</evidence>
<dbReference type="RefSeq" id="WP_117543500.1">
    <property type="nucleotide sequence ID" value="NZ_JBKUNB010000007.1"/>
</dbReference>
<reference evidence="5" key="1">
    <citation type="submission" date="2018-08" db="EMBL/GenBank/DDBJ databases">
        <title>A genome reference for cultivated species of the human gut microbiota.</title>
        <authorList>
            <person name="Zou Y."/>
            <person name="Xue W."/>
            <person name="Luo G."/>
        </authorList>
    </citation>
    <scope>NUCLEOTIDE SEQUENCE [LARGE SCALE GENOMIC DNA]</scope>
    <source>
        <strain evidence="5">TF05-5AC</strain>
    </source>
</reference>
<keyword evidence="2" id="KW-0238">DNA-binding</keyword>
<name>A0A3E3IDC1_9FIRM</name>
<dbReference type="PANTHER" id="PTHR43280">
    <property type="entry name" value="ARAC-FAMILY TRANSCRIPTIONAL REGULATOR"/>
    <property type="match status" value="1"/>
</dbReference>
<keyword evidence="6" id="KW-1185">Reference proteome</keyword>
<evidence type="ECO:0000259" key="4">
    <source>
        <dbReference type="PROSITE" id="PS01124"/>
    </source>
</evidence>
<keyword evidence="3" id="KW-0804">Transcription</keyword>
<dbReference type="SUPFAM" id="SSF51215">
    <property type="entry name" value="Regulatory protein AraC"/>
    <property type="match status" value="1"/>
</dbReference>
<proteinExistence type="predicted"/>
<sequence length="273" mass="31683">MTIKRQIINDGFRISQEKMETGWNMPFTHYHPASEIYILETGERTVNIGETFYLTSAHDAALFLSNVPHSSSGTTPFSGICIHFSEAYLHLYFRKYATSQLMKCFQTPILHLSDTDFKCIKEIANCFKDYEADNYLKLATILNILCRSQAPKDAKQPADEHWRNKASEIIEYTEHNYTSIQHVSDISNALNTSEGYVYSVFQEHYKVSPKKYVTELKLHHICHLLEYSSKSIKELSDLAGFHCYEHFLRTFKKNMGCTPTEYRKNWEQTASRG</sequence>
<dbReference type="Gene3D" id="1.10.10.60">
    <property type="entry name" value="Homeodomain-like"/>
    <property type="match status" value="2"/>
</dbReference>
<evidence type="ECO:0000313" key="5">
    <source>
        <dbReference type="EMBL" id="RGE65075.1"/>
    </source>
</evidence>
<feature type="domain" description="HTH araC/xylS-type" evidence="4">
    <location>
        <begin position="167"/>
        <end position="265"/>
    </location>
</feature>
<dbReference type="GO" id="GO:0003700">
    <property type="term" value="F:DNA-binding transcription factor activity"/>
    <property type="evidence" value="ECO:0007669"/>
    <property type="project" value="InterPro"/>
</dbReference>
<evidence type="ECO:0000256" key="3">
    <source>
        <dbReference type="ARBA" id="ARBA00023163"/>
    </source>
</evidence>
<dbReference type="PANTHER" id="PTHR43280:SF2">
    <property type="entry name" value="HTH-TYPE TRANSCRIPTIONAL REGULATOR EXSA"/>
    <property type="match status" value="1"/>
</dbReference>
<dbReference type="GO" id="GO:0043565">
    <property type="term" value="F:sequence-specific DNA binding"/>
    <property type="evidence" value="ECO:0007669"/>
    <property type="project" value="InterPro"/>
</dbReference>
<dbReference type="SUPFAM" id="SSF46689">
    <property type="entry name" value="Homeodomain-like"/>
    <property type="match status" value="1"/>
</dbReference>
<dbReference type="InterPro" id="IPR018062">
    <property type="entry name" value="HTH_AraC-typ_CS"/>
</dbReference>
<dbReference type="InterPro" id="IPR009057">
    <property type="entry name" value="Homeodomain-like_sf"/>
</dbReference>
<dbReference type="PROSITE" id="PS00041">
    <property type="entry name" value="HTH_ARAC_FAMILY_1"/>
    <property type="match status" value="1"/>
</dbReference>
<dbReference type="AlphaFoldDB" id="A0A3E3IDC1"/>
<dbReference type="SMART" id="SM00342">
    <property type="entry name" value="HTH_ARAC"/>
    <property type="match status" value="1"/>
</dbReference>
<dbReference type="Gene3D" id="2.60.120.10">
    <property type="entry name" value="Jelly Rolls"/>
    <property type="match status" value="1"/>
</dbReference>
<dbReference type="PROSITE" id="PS01124">
    <property type="entry name" value="HTH_ARAC_FAMILY_2"/>
    <property type="match status" value="1"/>
</dbReference>
<dbReference type="InterPro" id="IPR037923">
    <property type="entry name" value="HTH-like"/>
</dbReference>
<dbReference type="InterPro" id="IPR014710">
    <property type="entry name" value="RmlC-like_jellyroll"/>
</dbReference>
<dbReference type="Proteomes" id="UP000260812">
    <property type="component" value="Unassembled WGS sequence"/>
</dbReference>
<protein>
    <submittedName>
        <fullName evidence="5">AraC family transcriptional regulator</fullName>
    </submittedName>
</protein>
<dbReference type="EMBL" id="QVLV01000001">
    <property type="protein sequence ID" value="RGE65075.1"/>
    <property type="molecule type" value="Genomic_DNA"/>
</dbReference>
<accession>A0A3E3IDC1</accession>
<dbReference type="InterPro" id="IPR018060">
    <property type="entry name" value="HTH_AraC"/>
</dbReference>
<organism evidence="5 6">
    <name type="scientific">Eisenbergiella massiliensis</name>
    <dbReference type="NCBI Taxonomy" id="1720294"/>
    <lineage>
        <taxon>Bacteria</taxon>
        <taxon>Bacillati</taxon>
        <taxon>Bacillota</taxon>
        <taxon>Clostridia</taxon>
        <taxon>Lachnospirales</taxon>
        <taxon>Lachnospiraceae</taxon>
        <taxon>Eisenbergiella</taxon>
    </lineage>
</organism>
<comment type="caution">
    <text evidence="5">The sequence shown here is derived from an EMBL/GenBank/DDBJ whole genome shotgun (WGS) entry which is preliminary data.</text>
</comment>
<keyword evidence="1" id="KW-0805">Transcription regulation</keyword>
<evidence type="ECO:0000256" key="1">
    <source>
        <dbReference type="ARBA" id="ARBA00023015"/>
    </source>
</evidence>
<gene>
    <name evidence="5" type="ORF">DXC51_01760</name>
</gene>
<dbReference type="Pfam" id="PF12833">
    <property type="entry name" value="HTH_18"/>
    <property type="match status" value="1"/>
</dbReference>
<evidence type="ECO:0000313" key="6">
    <source>
        <dbReference type="Proteomes" id="UP000260812"/>
    </source>
</evidence>
<dbReference type="Pfam" id="PF02311">
    <property type="entry name" value="AraC_binding"/>
    <property type="match status" value="1"/>
</dbReference>
<dbReference type="InterPro" id="IPR003313">
    <property type="entry name" value="AraC-bd"/>
</dbReference>